<feature type="domain" description="Multidrug resistance protein MdtA-like barrel-sandwich hybrid" evidence="2">
    <location>
        <begin position="49"/>
        <end position="318"/>
    </location>
</feature>
<dbReference type="Proteomes" id="UP000319143">
    <property type="component" value="Unassembled WGS sequence"/>
</dbReference>
<comment type="caution">
    <text evidence="4">The sequence shown here is derived from an EMBL/GenBank/DDBJ whole genome shotgun (WGS) entry which is preliminary data.</text>
</comment>
<evidence type="ECO:0000259" key="2">
    <source>
        <dbReference type="Pfam" id="PF25917"/>
    </source>
</evidence>
<dbReference type="PANTHER" id="PTHR30367">
    <property type="entry name" value="P-HYDROXYBENZOIC ACID EFFLUX PUMP SUBUNIT AAEA-RELATED"/>
    <property type="match status" value="1"/>
</dbReference>
<gene>
    <name evidence="4" type="primary">mdtN_2</name>
    <name evidence="4" type="ORF">Poly41_35900</name>
</gene>
<organism evidence="4 5">
    <name type="scientific">Novipirellula artificiosorum</name>
    <dbReference type="NCBI Taxonomy" id="2528016"/>
    <lineage>
        <taxon>Bacteria</taxon>
        <taxon>Pseudomonadati</taxon>
        <taxon>Planctomycetota</taxon>
        <taxon>Planctomycetia</taxon>
        <taxon>Pirellulales</taxon>
        <taxon>Pirellulaceae</taxon>
        <taxon>Novipirellula</taxon>
    </lineage>
</organism>
<keyword evidence="5" id="KW-1185">Reference proteome</keyword>
<dbReference type="PROSITE" id="PS51257">
    <property type="entry name" value="PROKAR_LIPOPROTEIN"/>
    <property type="match status" value="1"/>
</dbReference>
<sequence length="424" mass="44959">MLSKDSIKKLIPKLVTTTVVVAASACAYLLYSRYQCAPWTRDGQVRADVVQIAPRVNGYLVKISVKDNQAVSKGDLLFQIDPSQYQLAVDQAEVSLIQAKQSVAQLEAAVRAAKAGVKQSEAAAISAKSQIDAAQAGVESANASVAEAESGVTSATAKIAQVKAQLAEAQREAERAQKLADSKAGSVQTAQAKAASVQAYQAEVDSANAGLAQAKSAVVQAQAAVREAKANLVIAENGLAEAEAGVLTANADLDQAKANLGEPGDANYRIQSANVQLEQAQLNLNWTSIYAPADGYISNMSLLGDTFVSAGTPFALFVDSSSFRVDAYFQETKLKHIQPGDEAIITLMSHHNQPLKAHVESIGYAINPPNLAQTDGPSNIVPTIQPTFEWIRLAQRVPVRIRFDNIPKDIHLVSGMTASIAIRK</sequence>
<evidence type="ECO:0000313" key="4">
    <source>
        <dbReference type="EMBL" id="TWU37458.1"/>
    </source>
</evidence>
<dbReference type="InterPro" id="IPR058634">
    <property type="entry name" value="AaeA-lik-b-barrel"/>
</dbReference>
<dbReference type="Gene3D" id="2.40.30.170">
    <property type="match status" value="1"/>
</dbReference>
<dbReference type="OrthoDB" id="9811754at2"/>
<dbReference type="SUPFAM" id="SSF111369">
    <property type="entry name" value="HlyD-like secretion proteins"/>
    <property type="match status" value="2"/>
</dbReference>
<dbReference type="Gene3D" id="2.40.50.100">
    <property type="match status" value="1"/>
</dbReference>
<reference evidence="4 5" key="1">
    <citation type="submission" date="2019-02" db="EMBL/GenBank/DDBJ databases">
        <title>Deep-cultivation of Planctomycetes and their phenomic and genomic characterization uncovers novel biology.</title>
        <authorList>
            <person name="Wiegand S."/>
            <person name="Jogler M."/>
            <person name="Boedeker C."/>
            <person name="Pinto D."/>
            <person name="Vollmers J."/>
            <person name="Rivas-Marin E."/>
            <person name="Kohn T."/>
            <person name="Peeters S.H."/>
            <person name="Heuer A."/>
            <person name="Rast P."/>
            <person name="Oberbeckmann S."/>
            <person name="Bunk B."/>
            <person name="Jeske O."/>
            <person name="Meyerdierks A."/>
            <person name="Storesund J.E."/>
            <person name="Kallscheuer N."/>
            <person name="Luecker S."/>
            <person name="Lage O.M."/>
            <person name="Pohl T."/>
            <person name="Merkel B.J."/>
            <person name="Hornburger P."/>
            <person name="Mueller R.-W."/>
            <person name="Bruemmer F."/>
            <person name="Labrenz M."/>
            <person name="Spormann A.M."/>
            <person name="Op Den Camp H."/>
            <person name="Overmann J."/>
            <person name="Amann R."/>
            <person name="Jetten M.S.M."/>
            <person name="Mascher T."/>
            <person name="Medema M.H."/>
            <person name="Devos D.P."/>
            <person name="Kaster A.-K."/>
            <person name="Ovreas L."/>
            <person name="Rohde M."/>
            <person name="Galperin M.Y."/>
            <person name="Jogler C."/>
        </authorList>
    </citation>
    <scope>NUCLEOTIDE SEQUENCE [LARGE SCALE GENOMIC DNA]</scope>
    <source>
        <strain evidence="4 5">Poly41</strain>
    </source>
</reference>
<name>A0A5C6DL06_9BACT</name>
<evidence type="ECO:0000259" key="3">
    <source>
        <dbReference type="Pfam" id="PF25963"/>
    </source>
</evidence>
<dbReference type="PANTHER" id="PTHR30367:SF1">
    <property type="entry name" value="MULTIDRUG RESISTANCE PROTEIN MDTN"/>
    <property type="match status" value="1"/>
</dbReference>
<dbReference type="RefSeq" id="WP_146527882.1">
    <property type="nucleotide sequence ID" value="NZ_SJPV01000005.1"/>
</dbReference>
<dbReference type="InterPro" id="IPR050393">
    <property type="entry name" value="MFP_Efflux_Pump"/>
</dbReference>
<evidence type="ECO:0000313" key="5">
    <source>
        <dbReference type="Proteomes" id="UP000319143"/>
    </source>
</evidence>
<dbReference type="Gene3D" id="1.10.287.470">
    <property type="entry name" value="Helix hairpin bin"/>
    <property type="match status" value="1"/>
</dbReference>
<dbReference type="Pfam" id="PF25917">
    <property type="entry name" value="BSH_RND"/>
    <property type="match status" value="1"/>
</dbReference>
<keyword evidence="1" id="KW-0175">Coiled coil</keyword>
<evidence type="ECO:0000256" key="1">
    <source>
        <dbReference type="SAM" id="Coils"/>
    </source>
</evidence>
<dbReference type="EMBL" id="SJPV01000005">
    <property type="protein sequence ID" value="TWU37458.1"/>
    <property type="molecule type" value="Genomic_DNA"/>
</dbReference>
<dbReference type="AlphaFoldDB" id="A0A5C6DL06"/>
<protein>
    <submittedName>
        <fullName evidence="4">Multidrug resistance protein MdtN</fullName>
    </submittedName>
</protein>
<feature type="domain" description="p-hydroxybenzoic acid efflux pump subunit AaeA-like beta-barrel" evidence="3">
    <location>
        <begin position="322"/>
        <end position="422"/>
    </location>
</feature>
<feature type="coiled-coil region" evidence="1">
    <location>
        <begin position="89"/>
        <end position="123"/>
    </location>
</feature>
<feature type="coiled-coil region" evidence="1">
    <location>
        <begin position="152"/>
        <end position="259"/>
    </location>
</feature>
<dbReference type="InterPro" id="IPR058625">
    <property type="entry name" value="MdtA-like_BSH"/>
</dbReference>
<dbReference type="Pfam" id="PF25963">
    <property type="entry name" value="Beta-barrel_AAEA"/>
    <property type="match status" value="1"/>
</dbReference>
<proteinExistence type="predicted"/>
<accession>A0A5C6DL06</accession>